<keyword evidence="1" id="KW-0812">Transmembrane</keyword>
<protein>
    <submittedName>
        <fullName evidence="2">Uncharacterized protein</fullName>
    </submittedName>
</protein>
<evidence type="ECO:0000313" key="2">
    <source>
        <dbReference type="EMBL" id="KAH6877255.1"/>
    </source>
</evidence>
<gene>
    <name evidence="2" type="ORF">B0T10DRAFT_496646</name>
</gene>
<evidence type="ECO:0000313" key="3">
    <source>
        <dbReference type="Proteomes" id="UP000777438"/>
    </source>
</evidence>
<name>A0A9P8VXI8_9HYPO</name>
<dbReference type="AlphaFoldDB" id="A0A9P8VXI8"/>
<accession>A0A9P8VXI8</accession>
<evidence type="ECO:0000256" key="1">
    <source>
        <dbReference type="SAM" id="Phobius"/>
    </source>
</evidence>
<keyword evidence="1" id="KW-1133">Transmembrane helix</keyword>
<dbReference type="EMBL" id="JAGPYM010000030">
    <property type="protein sequence ID" value="KAH6877255.1"/>
    <property type="molecule type" value="Genomic_DNA"/>
</dbReference>
<keyword evidence="3" id="KW-1185">Reference proteome</keyword>
<feature type="transmembrane region" description="Helical" evidence="1">
    <location>
        <begin position="6"/>
        <end position="29"/>
    </location>
</feature>
<keyword evidence="1" id="KW-0472">Membrane</keyword>
<organism evidence="2 3">
    <name type="scientific">Thelonectria olida</name>
    <dbReference type="NCBI Taxonomy" id="1576542"/>
    <lineage>
        <taxon>Eukaryota</taxon>
        <taxon>Fungi</taxon>
        <taxon>Dikarya</taxon>
        <taxon>Ascomycota</taxon>
        <taxon>Pezizomycotina</taxon>
        <taxon>Sordariomycetes</taxon>
        <taxon>Hypocreomycetidae</taxon>
        <taxon>Hypocreales</taxon>
        <taxon>Nectriaceae</taxon>
        <taxon>Thelonectria</taxon>
    </lineage>
</organism>
<proteinExistence type="predicted"/>
<comment type="caution">
    <text evidence="2">The sequence shown here is derived from an EMBL/GenBank/DDBJ whole genome shotgun (WGS) entry which is preliminary data.</text>
</comment>
<sequence length="102" mass="10959">MGLSPEIIASIIGIVVTAPPTIAIVWACWRRNGQARRDGEMVEQSSNGPTIDLGTGKVHTTCCNPQSCLANTRLRFTADLELSMGRNGTLSETLSNTNARDE</sequence>
<dbReference type="Proteomes" id="UP000777438">
    <property type="component" value="Unassembled WGS sequence"/>
</dbReference>
<reference evidence="2 3" key="1">
    <citation type="journal article" date="2021" name="Nat. Commun.">
        <title>Genetic determinants of endophytism in the Arabidopsis root mycobiome.</title>
        <authorList>
            <person name="Mesny F."/>
            <person name="Miyauchi S."/>
            <person name="Thiergart T."/>
            <person name="Pickel B."/>
            <person name="Atanasova L."/>
            <person name="Karlsson M."/>
            <person name="Huettel B."/>
            <person name="Barry K.W."/>
            <person name="Haridas S."/>
            <person name="Chen C."/>
            <person name="Bauer D."/>
            <person name="Andreopoulos W."/>
            <person name="Pangilinan J."/>
            <person name="LaButti K."/>
            <person name="Riley R."/>
            <person name="Lipzen A."/>
            <person name="Clum A."/>
            <person name="Drula E."/>
            <person name="Henrissat B."/>
            <person name="Kohler A."/>
            <person name="Grigoriev I.V."/>
            <person name="Martin F.M."/>
            <person name="Hacquard S."/>
        </authorList>
    </citation>
    <scope>NUCLEOTIDE SEQUENCE [LARGE SCALE GENOMIC DNA]</scope>
    <source>
        <strain evidence="2 3">MPI-CAGE-CH-0241</strain>
    </source>
</reference>